<feature type="compositionally biased region" description="Basic and acidic residues" evidence="1">
    <location>
        <begin position="13"/>
        <end position="23"/>
    </location>
</feature>
<name>A0ABP6QM12_9ACTN</name>
<dbReference type="EMBL" id="BAAAUV010000034">
    <property type="protein sequence ID" value="GAA3238138.1"/>
    <property type="molecule type" value="Genomic_DNA"/>
</dbReference>
<dbReference type="Proteomes" id="UP001501237">
    <property type="component" value="Unassembled WGS sequence"/>
</dbReference>
<protein>
    <submittedName>
        <fullName evidence="2">Uncharacterized protein</fullName>
    </submittedName>
</protein>
<evidence type="ECO:0000256" key="1">
    <source>
        <dbReference type="SAM" id="MobiDB-lite"/>
    </source>
</evidence>
<organism evidence="2 3">
    <name type="scientific">Actinocorallia longicatena</name>
    <dbReference type="NCBI Taxonomy" id="111803"/>
    <lineage>
        <taxon>Bacteria</taxon>
        <taxon>Bacillati</taxon>
        <taxon>Actinomycetota</taxon>
        <taxon>Actinomycetes</taxon>
        <taxon>Streptosporangiales</taxon>
        <taxon>Thermomonosporaceae</taxon>
        <taxon>Actinocorallia</taxon>
    </lineage>
</organism>
<keyword evidence="3" id="KW-1185">Reference proteome</keyword>
<comment type="caution">
    <text evidence="2">The sequence shown here is derived from an EMBL/GenBank/DDBJ whole genome shotgun (WGS) entry which is preliminary data.</text>
</comment>
<evidence type="ECO:0000313" key="3">
    <source>
        <dbReference type="Proteomes" id="UP001501237"/>
    </source>
</evidence>
<gene>
    <name evidence="2" type="ORF">GCM10010468_73530</name>
</gene>
<sequence>MQQLLDQMGGRDAPVEIDRDRDGQGLGQPRQVTVVEARHPPNLAARPDRTAQPGPNAGYRDRDGPRTPSGYPLRVGNGTVNRKIRAKCEKDRDGVRRSP</sequence>
<accession>A0ABP6QM12</accession>
<feature type="region of interest" description="Disordered" evidence="1">
    <location>
        <begin position="1"/>
        <end position="99"/>
    </location>
</feature>
<evidence type="ECO:0000313" key="2">
    <source>
        <dbReference type="EMBL" id="GAA3238138.1"/>
    </source>
</evidence>
<proteinExistence type="predicted"/>
<feature type="compositionally biased region" description="Basic and acidic residues" evidence="1">
    <location>
        <begin position="86"/>
        <end position="99"/>
    </location>
</feature>
<reference evidence="3" key="1">
    <citation type="journal article" date="2019" name="Int. J. Syst. Evol. Microbiol.">
        <title>The Global Catalogue of Microorganisms (GCM) 10K type strain sequencing project: providing services to taxonomists for standard genome sequencing and annotation.</title>
        <authorList>
            <consortium name="The Broad Institute Genomics Platform"/>
            <consortium name="The Broad Institute Genome Sequencing Center for Infectious Disease"/>
            <person name="Wu L."/>
            <person name="Ma J."/>
        </authorList>
    </citation>
    <scope>NUCLEOTIDE SEQUENCE [LARGE SCALE GENOMIC DNA]</scope>
    <source>
        <strain evidence="3">JCM 9377</strain>
    </source>
</reference>